<dbReference type="PANTHER" id="PTHR13325">
    <property type="entry name" value="PROTEASE M50 MEMBRANE-BOUND TRANSCRIPTION FACTOR SITE 2 PROTEASE"/>
    <property type="match status" value="1"/>
</dbReference>
<sequence length="374" mass="41092">MEYIAVFVAAVFPGGLVAFDHDLLQSLPSFNALRVYCAGIWHNAVFCALCAFGLFLLPVLLSPFYKHGESLVVVDVPSKSPLFGYLSPGDTIVSLDGIRVYKPSEWIELSAILDKQNTETSNASLNSLGGSRRFHHGKGYCVPVSLMEVGFKGKMVENRYVCPGDLTPFSTMPCVNIAAPREVSVCLDAKDIVKLNKCGDGWVTTSETDDKSSCVCPQGEMCLQAMQSPGVSWTEITYKRTSSQDCSRVGPDFNTSSCVGTFVFVGDLIAMSLSVQLTAYQPRWISNLLVKSFPDVIERSLNCTFHVSLALVLLNSLPVYYLDGESILESSLQYFTWLSPRKKKKALQVCLFGGSLLTLLAFFRIFFVGLPPSR</sequence>
<evidence type="ECO:0000256" key="4">
    <source>
        <dbReference type="ARBA" id="ARBA00023136"/>
    </source>
</evidence>
<dbReference type="EMBL" id="CAKOAT010152932">
    <property type="protein sequence ID" value="CAH8345795.1"/>
    <property type="molecule type" value="Genomic_DNA"/>
</dbReference>
<dbReference type="AlphaFoldDB" id="A0ABC8K678"/>
<dbReference type="GO" id="GO:0012505">
    <property type="term" value="C:endomembrane system"/>
    <property type="evidence" value="ECO:0007669"/>
    <property type="project" value="UniProtKB-SubCell"/>
</dbReference>
<reference evidence="8 9" key="1">
    <citation type="submission" date="2022-03" db="EMBL/GenBank/DDBJ databases">
        <authorList>
            <person name="Macdonald S."/>
            <person name="Ahmed S."/>
            <person name="Newling K."/>
        </authorList>
    </citation>
    <scope>NUCLEOTIDE SEQUENCE [LARGE SCALE GENOMIC DNA]</scope>
</reference>
<feature type="domain" description="Peptidase M50" evidence="7">
    <location>
        <begin position="8"/>
        <end position="349"/>
    </location>
</feature>
<comment type="subcellular location">
    <subcellularLocation>
        <location evidence="1">Endomembrane system</location>
        <topology evidence="1">Multi-pass membrane protein</topology>
    </subcellularLocation>
</comment>
<feature type="transmembrane region" description="Helical" evidence="6">
    <location>
        <begin position="42"/>
        <end position="61"/>
    </location>
</feature>
<protein>
    <recommendedName>
        <fullName evidence="5">Endopeptidase S2P</fullName>
    </recommendedName>
</protein>
<dbReference type="Proteomes" id="UP001642260">
    <property type="component" value="Unassembled WGS sequence"/>
</dbReference>
<proteinExistence type="predicted"/>
<evidence type="ECO:0000256" key="5">
    <source>
        <dbReference type="ARBA" id="ARBA00032658"/>
    </source>
</evidence>
<evidence type="ECO:0000313" key="9">
    <source>
        <dbReference type="Proteomes" id="UP001642260"/>
    </source>
</evidence>
<evidence type="ECO:0000256" key="6">
    <source>
        <dbReference type="SAM" id="Phobius"/>
    </source>
</evidence>
<evidence type="ECO:0000259" key="7">
    <source>
        <dbReference type="Pfam" id="PF02163"/>
    </source>
</evidence>
<name>A0ABC8K678_ERUVS</name>
<evidence type="ECO:0000256" key="3">
    <source>
        <dbReference type="ARBA" id="ARBA00022989"/>
    </source>
</evidence>
<organism evidence="8 9">
    <name type="scientific">Eruca vesicaria subsp. sativa</name>
    <name type="common">Garden rocket</name>
    <name type="synonym">Eruca sativa</name>
    <dbReference type="NCBI Taxonomy" id="29727"/>
    <lineage>
        <taxon>Eukaryota</taxon>
        <taxon>Viridiplantae</taxon>
        <taxon>Streptophyta</taxon>
        <taxon>Embryophyta</taxon>
        <taxon>Tracheophyta</taxon>
        <taxon>Spermatophyta</taxon>
        <taxon>Magnoliopsida</taxon>
        <taxon>eudicotyledons</taxon>
        <taxon>Gunneridae</taxon>
        <taxon>Pentapetalae</taxon>
        <taxon>rosids</taxon>
        <taxon>malvids</taxon>
        <taxon>Brassicales</taxon>
        <taxon>Brassicaceae</taxon>
        <taxon>Brassiceae</taxon>
        <taxon>Eruca</taxon>
    </lineage>
</organism>
<comment type="caution">
    <text evidence="8">The sequence shown here is derived from an EMBL/GenBank/DDBJ whole genome shotgun (WGS) entry which is preliminary data.</text>
</comment>
<keyword evidence="2 6" id="KW-0812">Transmembrane</keyword>
<gene>
    <name evidence="8" type="ORF">ERUC_LOCUS16737</name>
</gene>
<dbReference type="Pfam" id="PF02163">
    <property type="entry name" value="Peptidase_M50"/>
    <property type="match status" value="1"/>
</dbReference>
<evidence type="ECO:0000256" key="2">
    <source>
        <dbReference type="ARBA" id="ARBA00022692"/>
    </source>
</evidence>
<evidence type="ECO:0000256" key="1">
    <source>
        <dbReference type="ARBA" id="ARBA00004127"/>
    </source>
</evidence>
<keyword evidence="4 6" id="KW-0472">Membrane</keyword>
<keyword evidence="3 6" id="KW-1133">Transmembrane helix</keyword>
<dbReference type="InterPro" id="IPR001193">
    <property type="entry name" value="MBTPS2"/>
</dbReference>
<accession>A0ABC8K678</accession>
<dbReference type="InterPro" id="IPR008915">
    <property type="entry name" value="Peptidase_M50"/>
</dbReference>
<evidence type="ECO:0000313" key="8">
    <source>
        <dbReference type="EMBL" id="CAH8345795.1"/>
    </source>
</evidence>
<dbReference type="PANTHER" id="PTHR13325:SF3">
    <property type="entry name" value="MEMBRANE-BOUND TRANSCRIPTION FACTOR SITE-2 PROTEASE"/>
    <property type="match status" value="1"/>
</dbReference>
<feature type="transmembrane region" description="Helical" evidence="6">
    <location>
        <begin position="349"/>
        <end position="370"/>
    </location>
</feature>
<keyword evidence="9" id="KW-1185">Reference proteome</keyword>